<evidence type="ECO:0000313" key="2">
    <source>
        <dbReference type="EMBL" id="SEB79272.1"/>
    </source>
</evidence>
<sequence length="126" mass="13099">MTAPTAAERGPRRLSGSSRGWDVGISVTVLCLGAVVLCVTFLLALFGILLTTSCDGACRLGMFTLGWLAAMIVPFVLLVAGAIWSVVRMIRAQRALVVAIATILLAFAAWCGGMALMIGAVPGLTF</sequence>
<dbReference type="OrthoDB" id="9963792at2"/>
<dbReference type="AlphaFoldDB" id="A0A1H4MA92"/>
<evidence type="ECO:0000256" key="1">
    <source>
        <dbReference type="SAM" id="Phobius"/>
    </source>
</evidence>
<keyword evidence="3" id="KW-1185">Reference proteome</keyword>
<keyword evidence="1" id="KW-0472">Membrane</keyword>
<organism evidence="2 3">
    <name type="scientific">Paramicrobacterium humi</name>
    <dbReference type="NCBI Taxonomy" id="640635"/>
    <lineage>
        <taxon>Bacteria</taxon>
        <taxon>Bacillati</taxon>
        <taxon>Actinomycetota</taxon>
        <taxon>Actinomycetes</taxon>
        <taxon>Micrococcales</taxon>
        <taxon>Microbacteriaceae</taxon>
        <taxon>Paramicrobacterium</taxon>
    </lineage>
</organism>
<keyword evidence="1" id="KW-0812">Transmembrane</keyword>
<accession>A0A1H4MA92</accession>
<gene>
    <name evidence="2" type="ORF">SAMN04489806_1787</name>
</gene>
<reference evidence="2 3" key="1">
    <citation type="submission" date="2016-10" db="EMBL/GenBank/DDBJ databases">
        <authorList>
            <person name="de Groot N.N."/>
        </authorList>
    </citation>
    <scope>NUCLEOTIDE SEQUENCE [LARGE SCALE GENOMIC DNA]</scope>
    <source>
        <strain evidence="2 3">DSM 21799</strain>
    </source>
</reference>
<feature type="transmembrane region" description="Helical" evidence="1">
    <location>
        <begin position="96"/>
        <end position="121"/>
    </location>
</feature>
<dbReference type="EMBL" id="FNRY01000001">
    <property type="protein sequence ID" value="SEB79272.1"/>
    <property type="molecule type" value="Genomic_DNA"/>
</dbReference>
<protein>
    <submittedName>
        <fullName evidence="2">Uncharacterized protein</fullName>
    </submittedName>
</protein>
<keyword evidence="1" id="KW-1133">Transmembrane helix</keyword>
<evidence type="ECO:0000313" key="3">
    <source>
        <dbReference type="Proteomes" id="UP000199183"/>
    </source>
</evidence>
<feature type="transmembrane region" description="Helical" evidence="1">
    <location>
        <begin position="21"/>
        <end position="50"/>
    </location>
</feature>
<proteinExistence type="predicted"/>
<name>A0A1H4MA92_9MICO</name>
<dbReference type="STRING" id="640635.SAMN04489806_1787"/>
<feature type="transmembrane region" description="Helical" evidence="1">
    <location>
        <begin position="62"/>
        <end position="84"/>
    </location>
</feature>
<dbReference type="Proteomes" id="UP000199183">
    <property type="component" value="Unassembled WGS sequence"/>
</dbReference>
<dbReference type="RefSeq" id="WP_143034015.1">
    <property type="nucleotide sequence ID" value="NZ_FNRY01000001.1"/>
</dbReference>